<feature type="transmembrane region" description="Helical" evidence="1">
    <location>
        <begin position="68"/>
        <end position="92"/>
    </location>
</feature>
<evidence type="ECO:0000313" key="2">
    <source>
        <dbReference type="EMBL" id="GII35071.1"/>
    </source>
</evidence>
<dbReference type="EMBL" id="BOOP01000001">
    <property type="protein sequence ID" value="GII35071.1"/>
    <property type="molecule type" value="Genomic_DNA"/>
</dbReference>
<accession>A0A8J3U078</accession>
<protein>
    <submittedName>
        <fullName evidence="2">Uncharacterized protein</fullName>
    </submittedName>
</protein>
<keyword evidence="1" id="KW-0812">Transmembrane</keyword>
<organism evidence="2 3">
    <name type="scientific">Planotetraspora phitsanulokensis</name>
    <dbReference type="NCBI Taxonomy" id="575192"/>
    <lineage>
        <taxon>Bacteria</taxon>
        <taxon>Bacillati</taxon>
        <taxon>Actinomycetota</taxon>
        <taxon>Actinomycetes</taxon>
        <taxon>Streptosporangiales</taxon>
        <taxon>Streptosporangiaceae</taxon>
        <taxon>Planotetraspora</taxon>
    </lineage>
</organism>
<keyword evidence="1" id="KW-1133">Transmembrane helix</keyword>
<feature type="transmembrane region" description="Helical" evidence="1">
    <location>
        <begin position="168"/>
        <end position="189"/>
    </location>
</feature>
<name>A0A8J3U078_9ACTN</name>
<gene>
    <name evidence="2" type="ORF">Pph01_00740</name>
</gene>
<evidence type="ECO:0000313" key="3">
    <source>
        <dbReference type="Proteomes" id="UP000622547"/>
    </source>
</evidence>
<feature type="transmembrane region" description="Helical" evidence="1">
    <location>
        <begin position="104"/>
        <end position="124"/>
    </location>
</feature>
<dbReference type="RefSeq" id="WP_204070863.1">
    <property type="nucleotide sequence ID" value="NZ_BAABHI010000008.1"/>
</dbReference>
<dbReference type="AlphaFoldDB" id="A0A8J3U078"/>
<proteinExistence type="predicted"/>
<keyword evidence="1" id="KW-0472">Membrane</keyword>
<feature type="transmembrane region" description="Helical" evidence="1">
    <location>
        <begin position="36"/>
        <end position="56"/>
    </location>
</feature>
<feature type="transmembrane region" description="Helical" evidence="1">
    <location>
        <begin position="136"/>
        <end position="156"/>
    </location>
</feature>
<dbReference type="Proteomes" id="UP000622547">
    <property type="component" value="Unassembled WGS sequence"/>
</dbReference>
<reference evidence="2 3" key="1">
    <citation type="submission" date="2021-01" db="EMBL/GenBank/DDBJ databases">
        <title>Whole genome shotgun sequence of Planotetraspora phitsanulokensis NBRC 104273.</title>
        <authorList>
            <person name="Komaki H."/>
            <person name="Tamura T."/>
        </authorList>
    </citation>
    <scope>NUCLEOTIDE SEQUENCE [LARGE SCALE GENOMIC DNA]</scope>
    <source>
        <strain evidence="2 3">NBRC 104273</strain>
    </source>
</reference>
<comment type="caution">
    <text evidence="2">The sequence shown here is derived from an EMBL/GenBank/DDBJ whole genome shotgun (WGS) entry which is preliminary data.</text>
</comment>
<sequence>MRLPRFLLAGVLLFAALFLLTSLFVRAPFEGVGVTAAAVFLVVWLVVSMVNTWLGVVSAGYRPAEEALALLPVFGVPAVVAGLGALASSTLWDGGPVIQTGRAPAVFAAGLALWGAILLLAGLLTPKPSPARSAATAAAVLAPLWVLLCLVNLVIGVRAAGYTVAEEIPVFLLNVAVPGVVAMAAWALVRRTAS</sequence>
<evidence type="ECO:0000256" key="1">
    <source>
        <dbReference type="SAM" id="Phobius"/>
    </source>
</evidence>
<keyword evidence="3" id="KW-1185">Reference proteome</keyword>